<keyword evidence="1" id="KW-0812">Transmembrane</keyword>
<dbReference type="Proteomes" id="UP000559404">
    <property type="component" value="Unassembled WGS sequence"/>
</dbReference>
<feature type="transmembrane region" description="Helical" evidence="1">
    <location>
        <begin position="429"/>
        <end position="447"/>
    </location>
</feature>
<feature type="transmembrane region" description="Helical" evidence="1">
    <location>
        <begin position="325"/>
        <end position="344"/>
    </location>
</feature>
<feature type="transmembrane region" description="Helical" evidence="1">
    <location>
        <begin position="26"/>
        <end position="47"/>
    </location>
</feature>
<dbReference type="EMBL" id="JACEON010000015">
    <property type="protein sequence ID" value="MBA4613004.1"/>
    <property type="molecule type" value="Genomic_DNA"/>
</dbReference>
<keyword evidence="3" id="KW-1185">Reference proteome</keyword>
<evidence type="ECO:0000256" key="1">
    <source>
        <dbReference type="SAM" id="Phobius"/>
    </source>
</evidence>
<dbReference type="GO" id="GO:0005886">
    <property type="term" value="C:plasma membrane"/>
    <property type="evidence" value="ECO:0007669"/>
    <property type="project" value="TreeGrafter"/>
</dbReference>
<keyword evidence="1" id="KW-1133">Transmembrane helix</keyword>
<reference evidence="2 3" key="2">
    <citation type="submission" date="2020-08" db="EMBL/GenBank/DDBJ databases">
        <title>Stappia taiwanensis sp. nov., isolated from a coastal thermal spring.</title>
        <authorList>
            <person name="Kampfer P."/>
        </authorList>
    </citation>
    <scope>NUCLEOTIDE SEQUENCE [LARGE SCALE GENOMIC DNA]</scope>
    <source>
        <strain evidence="2 3">DSM 23284</strain>
    </source>
</reference>
<dbReference type="InterPro" id="IPR010364">
    <property type="entry name" value="Uncharacterised_IM_CreD"/>
</dbReference>
<gene>
    <name evidence="2" type="primary">creD</name>
    <name evidence="2" type="ORF">H1W37_15180</name>
</gene>
<dbReference type="PIRSF" id="PIRSF004548">
    <property type="entry name" value="CreD"/>
    <property type="match status" value="1"/>
</dbReference>
<keyword evidence="1" id="KW-0472">Membrane</keyword>
<accession>A0A838Y1A5</accession>
<organism evidence="2 3">
    <name type="scientific">Stappia taiwanensis</name>
    <dbReference type="NCBI Taxonomy" id="992267"/>
    <lineage>
        <taxon>Bacteria</taxon>
        <taxon>Pseudomonadati</taxon>
        <taxon>Pseudomonadota</taxon>
        <taxon>Alphaproteobacteria</taxon>
        <taxon>Hyphomicrobiales</taxon>
        <taxon>Stappiaceae</taxon>
        <taxon>Stappia</taxon>
    </lineage>
</organism>
<reference evidence="2 3" key="1">
    <citation type="submission" date="2020-07" db="EMBL/GenBank/DDBJ databases">
        <authorList>
            <person name="Li M."/>
        </authorList>
    </citation>
    <scope>NUCLEOTIDE SEQUENCE [LARGE SCALE GENOMIC DNA]</scope>
    <source>
        <strain evidence="2 3">DSM 23284</strain>
    </source>
</reference>
<proteinExistence type="predicted"/>
<dbReference type="NCBIfam" id="NF008712">
    <property type="entry name" value="PRK11715.1-1"/>
    <property type="match status" value="1"/>
</dbReference>
<feature type="transmembrane region" description="Helical" evidence="1">
    <location>
        <begin position="378"/>
        <end position="397"/>
    </location>
</feature>
<evidence type="ECO:0000313" key="3">
    <source>
        <dbReference type="Proteomes" id="UP000559404"/>
    </source>
</evidence>
<protein>
    <submittedName>
        <fullName evidence="2">Cell envelope integrity protein CreD</fullName>
    </submittedName>
</protein>
<name>A0A838Y1A5_9HYPH</name>
<evidence type="ECO:0000313" key="2">
    <source>
        <dbReference type="EMBL" id="MBA4613004.1"/>
    </source>
</evidence>
<feature type="transmembrane region" description="Helical" evidence="1">
    <location>
        <begin position="403"/>
        <end position="422"/>
    </location>
</feature>
<sequence length="468" mass="51264">MSEANAGAAGRLLSTRPRVNSPGMKFVLIGFVTLLLFIPSLMIWALVEERESRARGVAEEIARGWGDAQMVNGPYLLVPYLTTREVRSGGETFRQTDRNYRLFYPKTLTNKVEARVEERKKSIYTLPVFQGQLDLSGRFEPADMAAFEQEADITVLADQATLVIGISDMRAVKNDVSLQLDGASARPFQPGLGALDASGAVAGRRRAASGVHVPISETEWRSGFAFRVDLALNGSQSLHFAPAGQSTNLQITSAWPHPGFTGAFLPDTRSISKDGFTASWSIPFLARGVPKSQTLTRLPLTDQPLGVRFVQPVDLYQMVARCLKYGIGFIALTFLAVFILELRASWSMYWIQYLLVGFALMIFYLLLLAFAEQIGYDWAYLVAATAITLLVAAYVSANGRDRRAGAVMAIVLATIYGVLYLLMREQDYALLVGSVIAFLAIAVTMFATRNVEWSGAAGQALEESAKEA</sequence>
<feature type="transmembrane region" description="Helical" evidence="1">
    <location>
        <begin position="350"/>
        <end position="371"/>
    </location>
</feature>
<dbReference type="Pfam" id="PF06123">
    <property type="entry name" value="CreD"/>
    <property type="match status" value="1"/>
</dbReference>
<dbReference type="PANTHER" id="PTHR30092">
    <property type="entry name" value="INNER MEMBRANE PROTEIN CRED"/>
    <property type="match status" value="1"/>
</dbReference>
<dbReference type="AlphaFoldDB" id="A0A838Y1A5"/>
<comment type="caution">
    <text evidence="2">The sequence shown here is derived from an EMBL/GenBank/DDBJ whole genome shotgun (WGS) entry which is preliminary data.</text>
</comment>
<dbReference type="PANTHER" id="PTHR30092:SF0">
    <property type="entry name" value="INNER MEMBRANE PROTEIN CRED"/>
    <property type="match status" value="1"/>
</dbReference>
<dbReference type="RefSeq" id="WP_181761205.1">
    <property type="nucleotide sequence ID" value="NZ_BMCR01000007.1"/>
</dbReference>